<dbReference type="HAMAP" id="MF_01334">
    <property type="entry name" value="Ribosomal_bL25_CTC"/>
    <property type="match status" value="1"/>
</dbReference>
<proteinExistence type="inferred from homology"/>
<feature type="region of interest" description="Disordered" evidence="6">
    <location>
        <begin position="190"/>
        <end position="217"/>
    </location>
</feature>
<evidence type="ECO:0000259" key="7">
    <source>
        <dbReference type="Pfam" id="PF01386"/>
    </source>
</evidence>
<dbReference type="AlphaFoldDB" id="E3CYT1"/>
<dbReference type="InterPro" id="IPR029751">
    <property type="entry name" value="Ribosomal_L25_dom"/>
</dbReference>
<dbReference type="Pfam" id="PF01386">
    <property type="entry name" value="Ribosomal_L25p"/>
    <property type="match status" value="1"/>
</dbReference>
<protein>
    <recommendedName>
        <fullName evidence="5">Large ribosomal subunit protein bL25</fullName>
    </recommendedName>
    <alternativeName>
        <fullName evidence="5">General stress protein CTC</fullName>
    </alternativeName>
</protein>
<dbReference type="eggNOG" id="COG1825">
    <property type="taxonomic scope" value="Bacteria"/>
</dbReference>
<gene>
    <name evidence="5" type="primary">rplY</name>
    <name evidence="5" type="synonym">ctc</name>
    <name evidence="9" type="ORF">Apau_1285</name>
</gene>
<feature type="domain" description="Large ribosomal subunit protein bL25 beta" evidence="8">
    <location>
        <begin position="104"/>
        <end position="189"/>
    </location>
</feature>
<sequence>MQDRAKVVFRSREETGTGVCRKLRVEGLIPAVLYGPAFPEGKKGVVGYKEVLPVVSSSHWETTILELDLGDGRQEMALMREIQRHALTRSPLHIDFLQLVKDHKIRVKVPVHLDNRDTCAGVKLGGLLEQFLYELEVEVLPQDIPEQIRLNVQGLGMNKEIKVSDVPLPQGATWVQDPDSVVVSLVPPKGAEEEALPEEEQEIQVVAKGKAKKEGEA</sequence>
<reference evidence="9 10" key="1">
    <citation type="journal article" date="2010" name="Stand. Genomic Sci.">
        <title>Non-contiguous finished genome sequence of Aminomonas paucivorans type strain (GLU-3).</title>
        <authorList>
            <person name="Pitluck S."/>
            <person name="Yasawong M."/>
            <person name="Held B."/>
            <person name="Lapidus A."/>
            <person name="Nolan M."/>
            <person name="Copeland A."/>
            <person name="Lucas S."/>
            <person name="Del Rio T.G."/>
            <person name="Tice H."/>
            <person name="Cheng J.F."/>
            <person name="Chertkov O."/>
            <person name="Goodwin L."/>
            <person name="Tapia R."/>
            <person name="Han C."/>
            <person name="Liolios K."/>
            <person name="Ivanova N."/>
            <person name="Mavromatis K."/>
            <person name="Ovchinnikova G."/>
            <person name="Pati A."/>
            <person name="Chen A."/>
            <person name="Palaniappan K."/>
            <person name="Land M."/>
            <person name="Hauser L."/>
            <person name="Chang Y.J."/>
            <person name="Jeffries C.D."/>
            <person name="Pukall R."/>
            <person name="Spring S."/>
            <person name="Rohde M."/>
            <person name="Sikorski J."/>
            <person name="Goker M."/>
            <person name="Woyke T."/>
            <person name="Bristow J."/>
            <person name="Eisen J.A."/>
            <person name="Markowitz V."/>
            <person name="Hugenholtz P."/>
            <person name="Kyrpides N.C."/>
            <person name="Klenk H.P."/>
        </authorList>
    </citation>
    <scope>NUCLEOTIDE SEQUENCE [LARGE SCALE GENOMIC DNA]</scope>
    <source>
        <strain evidence="9 10">DSM 12260</strain>
    </source>
</reference>
<keyword evidence="10" id="KW-1185">Reference proteome</keyword>
<dbReference type="InterPro" id="IPR037121">
    <property type="entry name" value="Ribosomal_bL25_C"/>
</dbReference>
<dbReference type="EMBL" id="CM001022">
    <property type="protein sequence ID" value="EFQ23709.1"/>
    <property type="molecule type" value="Genomic_DNA"/>
</dbReference>
<dbReference type="OrthoDB" id="9806411at2"/>
<dbReference type="GO" id="GO:0008097">
    <property type="term" value="F:5S rRNA binding"/>
    <property type="evidence" value="ECO:0007669"/>
    <property type="project" value="InterPro"/>
</dbReference>
<keyword evidence="1 5" id="KW-0699">rRNA-binding</keyword>
<evidence type="ECO:0000256" key="6">
    <source>
        <dbReference type="SAM" id="MobiDB-lite"/>
    </source>
</evidence>
<dbReference type="InterPro" id="IPR001021">
    <property type="entry name" value="Ribosomal_bL25_long"/>
</dbReference>
<dbReference type="InterPro" id="IPR020056">
    <property type="entry name" value="Rbsml_bL25/Gln-tRNA_synth_N"/>
</dbReference>
<evidence type="ECO:0000256" key="5">
    <source>
        <dbReference type="HAMAP-Rule" id="MF_01334"/>
    </source>
</evidence>
<dbReference type="SUPFAM" id="SSF50715">
    <property type="entry name" value="Ribosomal protein L25-like"/>
    <property type="match status" value="1"/>
</dbReference>
<dbReference type="GO" id="GO:0022625">
    <property type="term" value="C:cytosolic large ribosomal subunit"/>
    <property type="evidence" value="ECO:0007669"/>
    <property type="project" value="TreeGrafter"/>
</dbReference>
<feature type="compositionally biased region" description="Acidic residues" evidence="6">
    <location>
        <begin position="193"/>
        <end position="202"/>
    </location>
</feature>
<dbReference type="GO" id="GO:0003735">
    <property type="term" value="F:structural constituent of ribosome"/>
    <property type="evidence" value="ECO:0007669"/>
    <property type="project" value="InterPro"/>
</dbReference>
<dbReference type="PANTHER" id="PTHR33284">
    <property type="entry name" value="RIBOSOMAL PROTEIN L25/GLN-TRNA SYNTHETASE, ANTI-CODON-BINDING DOMAIN-CONTAINING PROTEIN"/>
    <property type="match status" value="1"/>
</dbReference>
<evidence type="ECO:0000256" key="2">
    <source>
        <dbReference type="ARBA" id="ARBA00022884"/>
    </source>
</evidence>
<organism evidence="9 10">
    <name type="scientific">Aminomonas paucivorans DSM 12260</name>
    <dbReference type="NCBI Taxonomy" id="584708"/>
    <lineage>
        <taxon>Bacteria</taxon>
        <taxon>Thermotogati</taxon>
        <taxon>Synergistota</taxon>
        <taxon>Synergistia</taxon>
        <taxon>Synergistales</taxon>
        <taxon>Synergistaceae</taxon>
        <taxon>Aminomonas</taxon>
    </lineage>
</organism>
<dbReference type="Gene3D" id="2.170.120.20">
    <property type="entry name" value="Ribosomal protein L25, beta domain"/>
    <property type="match status" value="1"/>
</dbReference>
<dbReference type="PaxDb" id="584708-Apau_1285"/>
<dbReference type="Pfam" id="PF14693">
    <property type="entry name" value="Ribosomal_TL5_C"/>
    <property type="match status" value="1"/>
</dbReference>
<keyword evidence="4 5" id="KW-0687">Ribonucleoprotein</keyword>
<dbReference type="NCBIfam" id="TIGR00731">
    <property type="entry name" value="bL25_bact_ctc"/>
    <property type="match status" value="1"/>
</dbReference>
<dbReference type="HOGENOM" id="CLU_075939_0_1_0"/>
<dbReference type="GO" id="GO:0006412">
    <property type="term" value="P:translation"/>
    <property type="evidence" value="ECO:0007669"/>
    <property type="project" value="UniProtKB-UniRule"/>
</dbReference>
<dbReference type="Gene3D" id="2.40.240.10">
    <property type="entry name" value="Ribosomal Protein L25, Chain P"/>
    <property type="match status" value="1"/>
</dbReference>
<keyword evidence="2 5" id="KW-0694">RNA-binding</keyword>
<dbReference type="InterPro" id="IPR020057">
    <property type="entry name" value="Ribosomal_bL25_b-dom"/>
</dbReference>
<dbReference type="STRING" id="584708.Apau_1285"/>
<evidence type="ECO:0000256" key="3">
    <source>
        <dbReference type="ARBA" id="ARBA00022980"/>
    </source>
</evidence>
<keyword evidence="3 5" id="KW-0689">Ribosomal protein</keyword>
<name>E3CYT1_9BACT</name>
<accession>E3CYT1</accession>
<dbReference type="RefSeq" id="WP_006300911.1">
    <property type="nucleotide sequence ID" value="NZ_CM001022.1"/>
</dbReference>
<evidence type="ECO:0000259" key="8">
    <source>
        <dbReference type="Pfam" id="PF14693"/>
    </source>
</evidence>
<dbReference type="PANTHER" id="PTHR33284:SF1">
    <property type="entry name" value="RIBOSOMAL PROTEIN L25_GLN-TRNA SYNTHETASE, ANTI-CODON-BINDING DOMAIN-CONTAINING PROTEIN"/>
    <property type="match status" value="1"/>
</dbReference>
<evidence type="ECO:0000256" key="4">
    <source>
        <dbReference type="ARBA" id="ARBA00023274"/>
    </source>
</evidence>
<evidence type="ECO:0000313" key="10">
    <source>
        <dbReference type="Proteomes" id="UP000005096"/>
    </source>
</evidence>
<dbReference type="Proteomes" id="UP000005096">
    <property type="component" value="Chromosome"/>
</dbReference>
<evidence type="ECO:0000313" key="9">
    <source>
        <dbReference type="EMBL" id="EFQ23709.1"/>
    </source>
</evidence>
<comment type="similarity">
    <text evidence="5">Belongs to the bacterial ribosomal protein bL25 family. CTC subfamily.</text>
</comment>
<dbReference type="InterPro" id="IPR011035">
    <property type="entry name" value="Ribosomal_bL25/Gln-tRNA_synth"/>
</dbReference>
<comment type="function">
    <text evidence="5">This is one of the proteins that binds to the 5S RNA in the ribosome where it forms part of the central protuberance.</text>
</comment>
<evidence type="ECO:0000256" key="1">
    <source>
        <dbReference type="ARBA" id="ARBA00022730"/>
    </source>
</evidence>
<comment type="subunit">
    <text evidence="5">Part of the 50S ribosomal subunit; part of the 5S rRNA/L5/L18/L25 subcomplex. Contacts the 5S rRNA. Binds to the 5S rRNA independently of L5 and L18.</text>
</comment>
<dbReference type="InterPro" id="IPR020930">
    <property type="entry name" value="Ribosomal_uL5_bac-type"/>
</dbReference>
<feature type="domain" description="Large ribosomal subunit protein bL25 L25" evidence="7">
    <location>
        <begin position="11"/>
        <end position="96"/>
    </location>
</feature>
<dbReference type="CDD" id="cd00495">
    <property type="entry name" value="Ribosomal_L25_TL5_CTC"/>
    <property type="match status" value="1"/>
</dbReference>